<organism evidence="9 10">
    <name type="scientific">Moraxella catarrhalis</name>
    <name type="common">Branhamella catarrhalis</name>
    <dbReference type="NCBI Taxonomy" id="480"/>
    <lineage>
        <taxon>Bacteria</taxon>
        <taxon>Pseudomonadati</taxon>
        <taxon>Pseudomonadota</taxon>
        <taxon>Gammaproteobacteria</taxon>
        <taxon>Moraxellales</taxon>
        <taxon>Moraxellaceae</taxon>
        <taxon>Moraxella</taxon>
    </lineage>
</organism>
<dbReference type="AlphaFoldDB" id="A0A198X272"/>
<evidence type="ECO:0000313" key="10">
    <source>
        <dbReference type="Proteomes" id="UP000078295"/>
    </source>
</evidence>
<keyword evidence="3" id="KW-0808">Transferase</keyword>
<protein>
    <recommendedName>
        <fullName evidence="2">2-amino-4-hydroxy-6-hydroxymethyldihydropteridine diphosphokinase</fullName>
        <ecNumber evidence="2">2.7.6.3</ecNumber>
    </recommendedName>
</protein>
<dbReference type="EC" id="2.7.6.3" evidence="2"/>
<dbReference type="GO" id="GO:0046656">
    <property type="term" value="P:folic acid biosynthetic process"/>
    <property type="evidence" value="ECO:0007669"/>
    <property type="project" value="UniProtKB-KW"/>
</dbReference>
<evidence type="ECO:0000313" key="9">
    <source>
        <dbReference type="EMBL" id="OAV26238.1"/>
    </source>
</evidence>
<dbReference type="GO" id="GO:0046654">
    <property type="term" value="P:tetrahydrofolate biosynthetic process"/>
    <property type="evidence" value="ECO:0007669"/>
    <property type="project" value="UniProtKB-UniPathway"/>
</dbReference>
<dbReference type="RefSeq" id="WP_064602775.1">
    <property type="nucleotide sequence ID" value="NZ_JAABLA010000005.1"/>
</dbReference>
<dbReference type="Gene3D" id="3.30.70.560">
    <property type="entry name" value="7,8-Dihydro-6-hydroxymethylpterin-pyrophosphokinase HPPK"/>
    <property type="match status" value="1"/>
</dbReference>
<keyword evidence="5" id="KW-0418">Kinase</keyword>
<evidence type="ECO:0000256" key="3">
    <source>
        <dbReference type="ARBA" id="ARBA00022679"/>
    </source>
</evidence>
<evidence type="ECO:0000256" key="2">
    <source>
        <dbReference type="ARBA" id="ARBA00013253"/>
    </source>
</evidence>
<evidence type="ECO:0000259" key="8">
    <source>
        <dbReference type="Pfam" id="PF01288"/>
    </source>
</evidence>
<dbReference type="Pfam" id="PF01288">
    <property type="entry name" value="HPPK"/>
    <property type="match status" value="1"/>
</dbReference>
<dbReference type="InterPro" id="IPR035907">
    <property type="entry name" value="Hppk_sf"/>
</dbReference>
<sequence length="143" mass="16313">MSNQAYANAIVIALGSNHDAKAAFTCAIKSLQEFGRVVLSQRICGQDFTGRSQRVYHNACAYIILTKTMQYTDIEQTLKQIERRCGRNPAKKCAKYDYEVVIDLDILAVRFDEQWQMNLARLPLKNHDIQGIKQVATFLLDQI</sequence>
<accession>A0A198X272</accession>
<reference evidence="9 10" key="1">
    <citation type="journal article" date="2016" name="Genome Biol. Evol.">
        <title>Comparative Genomic Analyses of the Moraxella catarrhalis Serosensitive and Seroresistant Lineages Demonstrate Their Independent Evolution.</title>
        <authorList>
            <person name="Earl J.P."/>
            <person name="de Vries S.P."/>
            <person name="Ahmed A."/>
            <person name="Powell E."/>
            <person name="Schultz M.P."/>
            <person name="Hermans P.W."/>
            <person name="Hill D.J."/>
            <person name="Zhou Z."/>
            <person name="Constantinidou C.I."/>
            <person name="Hu F.Z."/>
            <person name="Bootsma H.J."/>
            <person name="Ehrlich G.D."/>
        </authorList>
    </citation>
    <scope>NUCLEOTIDE SEQUENCE [LARGE SCALE GENOMIC DNA]</scope>
    <source>
        <strain evidence="9 10">F23</strain>
    </source>
</reference>
<dbReference type="GO" id="GO:0003848">
    <property type="term" value="F:2-amino-4-hydroxy-6-hydroxymethyldihydropteridine diphosphokinase activity"/>
    <property type="evidence" value="ECO:0007669"/>
    <property type="project" value="UniProtKB-EC"/>
</dbReference>
<evidence type="ECO:0000256" key="1">
    <source>
        <dbReference type="ARBA" id="ARBA00005051"/>
    </source>
</evidence>
<dbReference type="EMBL" id="LXHQ01000022">
    <property type="protein sequence ID" value="OAV26238.1"/>
    <property type="molecule type" value="Genomic_DNA"/>
</dbReference>
<dbReference type="GO" id="GO:0016301">
    <property type="term" value="F:kinase activity"/>
    <property type="evidence" value="ECO:0007669"/>
    <property type="project" value="UniProtKB-KW"/>
</dbReference>
<dbReference type="InterPro" id="IPR000550">
    <property type="entry name" value="Hppk"/>
</dbReference>
<evidence type="ECO:0000256" key="6">
    <source>
        <dbReference type="ARBA" id="ARBA00022840"/>
    </source>
</evidence>
<comment type="pathway">
    <text evidence="1">Cofactor biosynthesis; tetrahydrofolate biosynthesis; 2-amino-4-hydroxy-6-hydroxymethyl-7,8-dihydropteridine diphosphate from 7,8-dihydroneopterin triphosphate: step 4/4.</text>
</comment>
<feature type="domain" description="7,8-dihydro-6-hydroxymethylpterin-pyrophosphokinase" evidence="8">
    <location>
        <begin position="11"/>
        <end position="120"/>
    </location>
</feature>
<keyword evidence="4" id="KW-0547">Nucleotide-binding</keyword>
<evidence type="ECO:0000256" key="4">
    <source>
        <dbReference type="ARBA" id="ARBA00022741"/>
    </source>
</evidence>
<evidence type="ECO:0000256" key="5">
    <source>
        <dbReference type="ARBA" id="ARBA00022777"/>
    </source>
</evidence>
<comment type="caution">
    <text evidence="9">The sequence shown here is derived from an EMBL/GenBank/DDBJ whole genome shotgun (WGS) entry which is preliminary data.</text>
</comment>
<name>A0A198X272_MORCA</name>
<keyword evidence="7" id="KW-0289">Folate biosynthesis</keyword>
<dbReference type="OrthoDB" id="6658256at2"/>
<dbReference type="Proteomes" id="UP000078295">
    <property type="component" value="Unassembled WGS sequence"/>
</dbReference>
<dbReference type="SUPFAM" id="SSF55083">
    <property type="entry name" value="6-hydroxymethyl-7,8-dihydropterin pyrophosphokinase, HPPK"/>
    <property type="match status" value="1"/>
</dbReference>
<evidence type="ECO:0000256" key="7">
    <source>
        <dbReference type="ARBA" id="ARBA00022909"/>
    </source>
</evidence>
<dbReference type="GO" id="GO:0005524">
    <property type="term" value="F:ATP binding"/>
    <property type="evidence" value="ECO:0007669"/>
    <property type="project" value="UniProtKB-KW"/>
</dbReference>
<gene>
    <name evidence="9" type="ORF">AO370_0652</name>
</gene>
<keyword evidence="6" id="KW-0067">ATP-binding</keyword>
<proteinExistence type="predicted"/>